<dbReference type="Proteomes" id="UP000002774">
    <property type="component" value="Chromosome"/>
</dbReference>
<protein>
    <submittedName>
        <fullName evidence="1">Uncharacterized protein</fullName>
    </submittedName>
</protein>
<proteinExistence type="predicted"/>
<accession>H1YAA1</accession>
<gene>
    <name evidence="1" type="ORF">Mucpa_1829</name>
</gene>
<dbReference type="EMBL" id="CM001403">
    <property type="protein sequence ID" value="EHQ25982.1"/>
    <property type="molecule type" value="Genomic_DNA"/>
</dbReference>
<dbReference type="HOGENOM" id="CLU_3218800_0_0_10"/>
<sequence>MLRVILKDTDAVPGSTTTRLQVREAGRGAAIAVARGLARMHRRE</sequence>
<dbReference type="AlphaFoldDB" id="H1YAA1"/>
<dbReference type="RefSeq" id="WP_008505896.1">
    <property type="nucleotide sequence ID" value="NZ_CM001403.1"/>
</dbReference>
<keyword evidence="2" id="KW-1185">Reference proteome</keyword>
<evidence type="ECO:0000313" key="1">
    <source>
        <dbReference type="EMBL" id="EHQ25982.1"/>
    </source>
</evidence>
<name>H1YAA1_9SPHI</name>
<reference evidence="1" key="1">
    <citation type="submission" date="2011-09" db="EMBL/GenBank/DDBJ databases">
        <title>The permanent draft genome of Mucilaginibacter paludis DSM 18603.</title>
        <authorList>
            <consortium name="US DOE Joint Genome Institute (JGI-PGF)"/>
            <person name="Lucas S."/>
            <person name="Han J."/>
            <person name="Lapidus A."/>
            <person name="Bruce D."/>
            <person name="Goodwin L."/>
            <person name="Pitluck S."/>
            <person name="Peters L."/>
            <person name="Kyrpides N."/>
            <person name="Mavromatis K."/>
            <person name="Ivanova N."/>
            <person name="Mikhailova N."/>
            <person name="Held B."/>
            <person name="Detter J.C."/>
            <person name="Tapia R."/>
            <person name="Han C."/>
            <person name="Land M."/>
            <person name="Hauser L."/>
            <person name="Markowitz V."/>
            <person name="Cheng J.-F."/>
            <person name="Hugenholtz P."/>
            <person name="Woyke T."/>
            <person name="Wu D."/>
            <person name="Tindall B."/>
            <person name="Brambilla E."/>
            <person name="Klenk H.-P."/>
            <person name="Eisen J.A."/>
        </authorList>
    </citation>
    <scope>NUCLEOTIDE SEQUENCE [LARGE SCALE GENOMIC DNA]</scope>
    <source>
        <strain evidence="1">DSM 18603</strain>
    </source>
</reference>
<evidence type="ECO:0000313" key="2">
    <source>
        <dbReference type="Proteomes" id="UP000002774"/>
    </source>
</evidence>
<organism evidence="1 2">
    <name type="scientific">Mucilaginibacter paludis DSM 18603</name>
    <dbReference type="NCBI Taxonomy" id="714943"/>
    <lineage>
        <taxon>Bacteria</taxon>
        <taxon>Pseudomonadati</taxon>
        <taxon>Bacteroidota</taxon>
        <taxon>Sphingobacteriia</taxon>
        <taxon>Sphingobacteriales</taxon>
        <taxon>Sphingobacteriaceae</taxon>
        <taxon>Mucilaginibacter</taxon>
    </lineage>
</organism>